<dbReference type="SMART" id="SM00066">
    <property type="entry name" value="GAL4"/>
    <property type="match status" value="1"/>
</dbReference>
<sequence>MQSFAKAMVLFNDAEGAKEALVPGGSPISYLSPSSISNESNQGQSVRDSIFTQQLSSERFSGNSYPSGPSSICAEGSPSVDGIAGTGSVTPLSSTKNDSPNTLGMGIGTGNPDAGLLQGSSATSALGTQPASSNSNGKTVKRKYSRNGCTECKRRRMKCDEGKPTCWQCARLNRECVYIIRTKNRKRRPKNTEAPKENTQTGARGREPNVSEVSTNPSGEPIVSNANASLHSALHSPLNTGLPAENLSSSMSELPNVIPTKNVNAYDANLLIRNLNDIVNMKLNDSMIHDDLKTMDFSDLDFPELTAIPQQNTYAAVPISFLVDSVMTFNMSLDSFKLGAAHDKYLEVFYYDCLDSVAPFFQNQGNPLRDILLSFARGESYLLSAILAVGASISHRKSNNVEDEKSYCAYLSHCLGLLTEQFKEESNVFNKIEPIILTVLMLTWDCIYTMNSQWRSHLKGVTELFKKINSGSSSKVLNVAKCWFKVIETFASISTVLGGALIDETDLDVIFDPYDYQYIDSLKFLNIMTPLNEFNLLRGHKEDFDLVIKEVFKALNVIRHSEKKYFSEQEGIFDKNLDYLLWSNPNTDTFKQQLSYFKIQKILVEIDRQSEYVFIDKSGVIPITSPSHPKNSKILDNAIDLVKLHNGEEIAISWYDISHQTQVLSFLLIVLLKLLGIPKESIAIQQVVQKITSFFGFLDSENPPQNLRTCYCNFAILIAGLNAIDENTRKVIKSYYKLNGGRFQRLTEHNLNRLEKVWYGSEKTYKLEDQDVLTW</sequence>
<feature type="compositionally biased region" description="Polar residues" evidence="3">
    <location>
        <begin position="87"/>
        <end position="102"/>
    </location>
</feature>
<dbReference type="EMBL" id="LN890565">
    <property type="protein sequence ID" value="CUS21578.1"/>
    <property type="molecule type" value="Genomic_DNA"/>
</dbReference>
<comment type="subcellular location">
    <subcellularLocation>
        <location evidence="1">Nucleus</location>
    </subcellularLocation>
</comment>
<protein>
    <submittedName>
        <fullName evidence="5">LAQU0S03e05798g1_1</fullName>
    </submittedName>
</protein>
<dbReference type="GO" id="GO:0000981">
    <property type="term" value="F:DNA-binding transcription factor activity, RNA polymerase II-specific"/>
    <property type="evidence" value="ECO:0007669"/>
    <property type="project" value="InterPro"/>
</dbReference>
<dbReference type="InterPro" id="IPR001138">
    <property type="entry name" value="Zn2Cys6_DnaBD"/>
</dbReference>
<dbReference type="GO" id="GO:0045944">
    <property type="term" value="P:positive regulation of transcription by RNA polymerase II"/>
    <property type="evidence" value="ECO:0007669"/>
    <property type="project" value="TreeGrafter"/>
</dbReference>
<evidence type="ECO:0000259" key="4">
    <source>
        <dbReference type="PROSITE" id="PS50048"/>
    </source>
</evidence>
<dbReference type="InterPro" id="IPR036864">
    <property type="entry name" value="Zn2-C6_fun-type_DNA-bd_sf"/>
</dbReference>
<dbReference type="AlphaFoldDB" id="A0A0P1KNZ9"/>
<evidence type="ECO:0000256" key="2">
    <source>
        <dbReference type="ARBA" id="ARBA00023242"/>
    </source>
</evidence>
<evidence type="ECO:0000313" key="5">
    <source>
        <dbReference type="EMBL" id="CUS21578.1"/>
    </source>
</evidence>
<dbReference type="GO" id="GO:0008270">
    <property type="term" value="F:zinc ion binding"/>
    <property type="evidence" value="ECO:0007669"/>
    <property type="project" value="InterPro"/>
</dbReference>
<evidence type="ECO:0000256" key="1">
    <source>
        <dbReference type="ARBA" id="ARBA00004123"/>
    </source>
</evidence>
<dbReference type="CDD" id="cd00067">
    <property type="entry name" value="GAL4"/>
    <property type="match status" value="1"/>
</dbReference>
<accession>A0A0P1KNZ9</accession>
<gene>
    <name evidence="5" type="ORF">LAQU0_S03e05798g</name>
</gene>
<dbReference type="Pfam" id="PF11951">
    <property type="entry name" value="Fungal_trans_2"/>
    <property type="match status" value="1"/>
</dbReference>
<dbReference type="PANTHER" id="PTHR37534:SF49">
    <property type="entry name" value="LYSINE BIOSYNTHESIS REGULATORY PROTEIN LYS14"/>
    <property type="match status" value="1"/>
</dbReference>
<dbReference type="SUPFAM" id="SSF57701">
    <property type="entry name" value="Zn2/Cys6 DNA-binding domain"/>
    <property type="match status" value="1"/>
</dbReference>
<dbReference type="PROSITE" id="PS00463">
    <property type="entry name" value="ZN2_CY6_FUNGAL_1"/>
    <property type="match status" value="1"/>
</dbReference>
<keyword evidence="6" id="KW-1185">Reference proteome</keyword>
<dbReference type="Pfam" id="PF00172">
    <property type="entry name" value="Zn_clus"/>
    <property type="match status" value="1"/>
</dbReference>
<dbReference type="OrthoDB" id="424974at2759"/>
<dbReference type="InterPro" id="IPR021858">
    <property type="entry name" value="Fun_TF"/>
</dbReference>
<dbReference type="Gene3D" id="4.10.240.10">
    <property type="entry name" value="Zn(2)-C6 fungal-type DNA-binding domain"/>
    <property type="match status" value="1"/>
</dbReference>
<name>A0A0P1KNZ9_9SACH</name>
<feature type="domain" description="Zn(2)-C6 fungal-type" evidence="4">
    <location>
        <begin position="148"/>
        <end position="178"/>
    </location>
</feature>
<dbReference type="PANTHER" id="PTHR37534">
    <property type="entry name" value="TRANSCRIPTIONAL ACTIVATOR PROTEIN UGA3"/>
    <property type="match status" value="1"/>
</dbReference>
<dbReference type="GO" id="GO:0000976">
    <property type="term" value="F:transcription cis-regulatory region binding"/>
    <property type="evidence" value="ECO:0007669"/>
    <property type="project" value="TreeGrafter"/>
</dbReference>
<dbReference type="Proteomes" id="UP000236544">
    <property type="component" value="Unassembled WGS sequence"/>
</dbReference>
<dbReference type="GO" id="GO:0005634">
    <property type="term" value="C:nucleus"/>
    <property type="evidence" value="ECO:0007669"/>
    <property type="project" value="UniProtKB-SubCell"/>
</dbReference>
<feature type="compositionally biased region" description="Polar residues" evidence="3">
    <location>
        <begin position="58"/>
        <end position="70"/>
    </location>
</feature>
<keyword evidence="2" id="KW-0539">Nucleus</keyword>
<organism evidence="5 6">
    <name type="scientific">Lachancea quebecensis</name>
    <dbReference type="NCBI Taxonomy" id="1654605"/>
    <lineage>
        <taxon>Eukaryota</taxon>
        <taxon>Fungi</taxon>
        <taxon>Dikarya</taxon>
        <taxon>Ascomycota</taxon>
        <taxon>Saccharomycotina</taxon>
        <taxon>Saccharomycetes</taxon>
        <taxon>Saccharomycetales</taxon>
        <taxon>Saccharomycetaceae</taxon>
        <taxon>Lachancea</taxon>
    </lineage>
</organism>
<proteinExistence type="predicted"/>
<feature type="region of interest" description="Disordered" evidence="3">
    <location>
        <begin position="185"/>
        <end position="219"/>
    </location>
</feature>
<reference evidence="6" key="1">
    <citation type="submission" date="2015-10" db="EMBL/GenBank/DDBJ databases">
        <authorList>
            <person name="Devillers H."/>
        </authorList>
    </citation>
    <scope>NUCLEOTIDE SEQUENCE [LARGE SCALE GENOMIC DNA]</scope>
</reference>
<evidence type="ECO:0000256" key="3">
    <source>
        <dbReference type="SAM" id="MobiDB-lite"/>
    </source>
</evidence>
<dbReference type="PROSITE" id="PS50048">
    <property type="entry name" value="ZN2_CY6_FUNGAL_2"/>
    <property type="match status" value="1"/>
</dbReference>
<feature type="compositionally biased region" description="Polar residues" evidence="3">
    <location>
        <begin position="118"/>
        <end position="138"/>
    </location>
</feature>
<evidence type="ECO:0000313" key="6">
    <source>
        <dbReference type="Proteomes" id="UP000236544"/>
    </source>
</evidence>
<feature type="region of interest" description="Disordered" evidence="3">
    <location>
        <begin position="58"/>
        <end position="146"/>
    </location>
</feature>